<evidence type="ECO:0000259" key="4">
    <source>
        <dbReference type="SMART" id="SM00418"/>
    </source>
</evidence>
<evidence type="ECO:0000256" key="1">
    <source>
        <dbReference type="ARBA" id="ARBA00023015"/>
    </source>
</evidence>
<dbReference type="GO" id="GO:0003677">
    <property type="term" value="F:DNA binding"/>
    <property type="evidence" value="ECO:0007669"/>
    <property type="project" value="UniProtKB-KW"/>
</dbReference>
<dbReference type="PANTHER" id="PTHR43132:SF6">
    <property type="entry name" value="HTH-TYPE TRANSCRIPTIONAL REPRESSOR CZRA"/>
    <property type="match status" value="1"/>
</dbReference>
<dbReference type="SUPFAM" id="SSF46785">
    <property type="entry name" value="Winged helix' DNA-binding domain"/>
    <property type="match status" value="1"/>
</dbReference>
<keyword evidence="6" id="KW-1185">Reference proteome</keyword>
<dbReference type="PANTHER" id="PTHR43132">
    <property type="entry name" value="ARSENICAL RESISTANCE OPERON REPRESSOR ARSR-RELATED"/>
    <property type="match status" value="1"/>
</dbReference>
<evidence type="ECO:0000256" key="3">
    <source>
        <dbReference type="ARBA" id="ARBA00023163"/>
    </source>
</evidence>
<dbReference type="EMBL" id="OBDY01000030">
    <property type="protein sequence ID" value="SNY66395.1"/>
    <property type="molecule type" value="Genomic_DNA"/>
</dbReference>
<dbReference type="Pfam" id="PF01022">
    <property type="entry name" value="HTH_5"/>
    <property type="match status" value="1"/>
</dbReference>
<dbReference type="Pfam" id="PF19361">
    <property type="entry name" value="DUF5937"/>
    <property type="match status" value="1"/>
</dbReference>
<dbReference type="InterPro" id="IPR051011">
    <property type="entry name" value="Metal_resp_trans_reg"/>
</dbReference>
<gene>
    <name evidence="5" type="ORF">SAMN05421748_13026</name>
</gene>
<evidence type="ECO:0000256" key="2">
    <source>
        <dbReference type="ARBA" id="ARBA00023125"/>
    </source>
</evidence>
<dbReference type="InterPro" id="IPR036390">
    <property type="entry name" value="WH_DNA-bd_sf"/>
</dbReference>
<dbReference type="GO" id="GO:0003700">
    <property type="term" value="F:DNA-binding transcription factor activity"/>
    <property type="evidence" value="ECO:0007669"/>
    <property type="project" value="InterPro"/>
</dbReference>
<keyword evidence="3" id="KW-0804">Transcription</keyword>
<dbReference type="InterPro" id="IPR011991">
    <property type="entry name" value="ArsR-like_HTH"/>
</dbReference>
<dbReference type="SMART" id="SM00418">
    <property type="entry name" value="HTH_ARSR"/>
    <property type="match status" value="1"/>
</dbReference>
<protein>
    <submittedName>
        <fullName evidence="5">Helix-turn-helix domain-containing protein</fullName>
    </submittedName>
</protein>
<evidence type="ECO:0000313" key="6">
    <source>
        <dbReference type="Proteomes" id="UP000219612"/>
    </source>
</evidence>
<dbReference type="InterPro" id="IPR045981">
    <property type="entry name" value="DUF5937"/>
</dbReference>
<accession>A0A285K1F1</accession>
<feature type="domain" description="HTH arsR-type" evidence="4">
    <location>
        <begin position="251"/>
        <end position="326"/>
    </location>
</feature>
<organism evidence="5 6">
    <name type="scientific">Paractinoplanes atraurantiacus</name>
    <dbReference type="NCBI Taxonomy" id="1036182"/>
    <lineage>
        <taxon>Bacteria</taxon>
        <taxon>Bacillati</taxon>
        <taxon>Actinomycetota</taxon>
        <taxon>Actinomycetes</taxon>
        <taxon>Micromonosporales</taxon>
        <taxon>Micromonosporaceae</taxon>
        <taxon>Paractinoplanes</taxon>
    </lineage>
</organism>
<dbReference type="Gene3D" id="1.10.10.10">
    <property type="entry name" value="Winged helix-like DNA-binding domain superfamily/Winged helix DNA-binding domain"/>
    <property type="match status" value="1"/>
</dbReference>
<dbReference type="OrthoDB" id="3542816at2"/>
<proteinExistence type="predicted"/>
<sequence>MQRFVVDAEDLLRTRFALSPVFELHHLIHAVAGPQRQGVPESWLRRLRPRFEPMRSRPAMQAILALRLPRSGATFLTPPPQRHGQTIEDDLRELRGGPREAVQEEIAFYLQRRPETSAAARKVLAAGDVLDQLAEQLAEAWQTLLADDWPRLRLLCERDIVHRGGELSRSGWESALTGLHPKVRWRDGGIDLIGRAGGETPLHGEGLLLVPSVFVWPEIAVYADAPWPKAIVYPARGVATLLEHGPPQAPDHLSALIGRSRALLLATLGEPASTSQLARAYGMTVGAVGDHLKVLHRAGLVERARDGRSVLYRRTALGDALATAERARATDRDGAGPDRR</sequence>
<reference evidence="5 6" key="1">
    <citation type="submission" date="2017-09" db="EMBL/GenBank/DDBJ databases">
        <authorList>
            <person name="Ehlers B."/>
            <person name="Leendertz F.H."/>
        </authorList>
    </citation>
    <scope>NUCLEOTIDE SEQUENCE [LARGE SCALE GENOMIC DNA]</scope>
    <source>
        <strain evidence="5 6">CGMCC 4.6857</strain>
    </source>
</reference>
<evidence type="ECO:0000313" key="5">
    <source>
        <dbReference type="EMBL" id="SNY66395.1"/>
    </source>
</evidence>
<keyword evidence="1" id="KW-0805">Transcription regulation</keyword>
<dbReference type="AlphaFoldDB" id="A0A285K1F1"/>
<dbReference type="InterPro" id="IPR001845">
    <property type="entry name" value="HTH_ArsR_DNA-bd_dom"/>
</dbReference>
<dbReference type="Proteomes" id="UP000219612">
    <property type="component" value="Unassembled WGS sequence"/>
</dbReference>
<dbReference type="CDD" id="cd00090">
    <property type="entry name" value="HTH_ARSR"/>
    <property type="match status" value="1"/>
</dbReference>
<dbReference type="InterPro" id="IPR036388">
    <property type="entry name" value="WH-like_DNA-bd_sf"/>
</dbReference>
<name>A0A285K1F1_9ACTN</name>
<keyword evidence="2" id="KW-0238">DNA-binding</keyword>